<feature type="domain" description="Fumarylacetoacetase-like C-terminal" evidence="3">
    <location>
        <begin position="12"/>
        <end position="203"/>
    </location>
</feature>
<dbReference type="InterPro" id="IPR036663">
    <property type="entry name" value="Fumarylacetoacetase_C_sf"/>
</dbReference>
<name>A0A9X4KJF0_9BACL</name>
<keyword evidence="5" id="KW-1185">Reference proteome</keyword>
<keyword evidence="2" id="KW-0479">Metal-binding</keyword>
<keyword evidence="4" id="KW-0378">Hydrolase</keyword>
<comment type="similarity">
    <text evidence="1">Belongs to the FAH family.</text>
</comment>
<dbReference type="PANTHER" id="PTHR11820:SF7">
    <property type="entry name" value="ACYLPYRUVASE FAHD1, MITOCHONDRIAL"/>
    <property type="match status" value="1"/>
</dbReference>
<dbReference type="RefSeq" id="WP_277566947.1">
    <property type="nucleotide sequence ID" value="NZ_JAPDHZ010000004.1"/>
</dbReference>
<evidence type="ECO:0000256" key="2">
    <source>
        <dbReference type="ARBA" id="ARBA00022723"/>
    </source>
</evidence>
<dbReference type="SUPFAM" id="SSF56529">
    <property type="entry name" value="FAH"/>
    <property type="match status" value="1"/>
</dbReference>
<evidence type="ECO:0000313" key="5">
    <source>
        <dbReference type="Proteomes" id="UP001153387"/>
    </source>
</evidence>
<gene>
    <name evidence="4" type="ORF">OMP38_21305</name>
</gene>
<dbReference type="PANTHER" id="PTHR11820">
    <property type="entry name" value="ACYLPYRUVASE"/>
    <property type="match status" value="1"/>
</dbReference>
<organism evidence="4 5">
    <name type="scientific">Cohnella ginsengisoli</name>
    <dbReference type="NCBI Taxonomy" id="425004"/>
    <lineage>
        <taxon>Bacteria</taxon>
        <taxon>Bacillati</taxon>
        <taxon>Bacillota</taxon>
        <taxon>Bacilli</taxon>
        <taxon>Bacillales</taxon>
        <taxon>Paenibacillaceae</taxon>
        <taxon>Cohnella</taxon>
    </lineage>
</organism>
<evidence type="ECO:0000259" key="3">
    <source>
        <dbReference type="Pfam" id="PF01557"/>
    </source>
</evidence>
<protein>
    <submittedName>
        <fullName evidence="4">Fumarylacetoacetate hydrolase family protein</fullName>
    </submittedName>
</protein>
<evidence type="ECO:0000313" key="4">
    <source>
        <dbReference type="EMBL" id="MDG0793108.1"/>
    </source>
</evidence>
<reference evidence="4 5" key="1">
    <citation type="submission" date="2022-10" db="EMBL/GenBank/DDBJ databases">
        <title>Comparative genomic analysis of Cohnella hashimotonis sp. nov., isolated from the International Space Station.</title>
        <authorList>
            <person name="Simpson A."/>
            <person name="Venkateswaran K."/>
        </authorList>
    </citation>
    <scope>NUCLEOTIDE SEQUENCE [LARGE SCALE GENOMIC DNA]</scope>
    <source>
        <strain evidence="4 5">DSM 18997</strain>
    </source>
</reference>
<dbReference type="Gene3D" id="3.90.850.10">
    <property type="entry name" value="Fumarylacetoacetase-like, C-terminal domain"/>
    <property type="match status" value="1"/>
</dbReference>
<dbReference type="GO" id="GO:0046872">
    <property type="term" value="F:metal ion binding"/>
    <property type="evidence" value="ECO:0007669"/>
    <property type="project" value="UniProtKB-KW"/>
</dbReference>
<comment type="caution">
    <text evidence="4">The sequence shown here is derived from an EMBL/GenBank/DDBJ whole genome shotgun (WGS) entry which is preliminary data.</text>
</comment>
<dbReference type="EMBL" id="JAPDHZ010000004">
    <property type="protein sequence ID" value="MDG0793108.1"/>
    <property type="molecule type" value="Genomic_DNA"/>
</dbReference>
<dbReference type="InterPro" id="IPR011234">
    <property type="entry name" value="Fumarylacetoacetase-like_C"/>
</dbReference>
<dbReference type="AlphaFoldDB" id="A0A9X4KJF0"/>
<dbReference type="GO" id="GO:0018773">
    <property type="term" value="F:acetylpyruvate hydrolase activity"/>
    <property type="evidence" value="ECO:0007669"/>
    <property type="project" value="TreeGrafter"/>
</dbReference>
<sequence>MTISNTVDCRNIYCVGRNYRLHAAELGNAVPDSPMMFTKPSHAAVRLDGSTVQLPGDRGAVHYEAELVWLAGRHYEPGIALHELYSHFTVGLDLTLRDVQDELKAKGYPWLAAKGFRHSAPLGRWLSYEAEAEKQGRTFAMRLNGKEVQRGDANDMVFDLPALTAHVGGLYGIGPGDLLFTGTPAGVGRLSDGDEVEVLWGDDTIGTGTFRL</sequence>
<dbReference type="Pfam" id="PF01557">
    <property type="entry name" value="FAA_hydrolase"/>
    <property type="match status" value="1"/>
</dbReference>
<dbReference type="Proteomes" id="UP001153387">
    <property type="component" value="Unassembled WGS sequence"/>
</dbReference>
<proteinExistence type="inferred from homology"/>
<evidence type="ECO:0000256" key="1">
    <source>
        <dbReference type="ARBA" id="ARBA00010211"/>
    </source>
</evidence>
<accession>A0A9X4KJF0</accession>